<organism evidence="1 2">
    <name type="scientific">Stephania japonica</name>
    <dbReference type="NCBI Taxonomy" id="461633"/>
    <lineage>
        <taxon>Eukaryota</taxon>
        <taxon>Viridiplantae</taxon>
        <taxon>Streptophyta</taxon>
        <taxon>Embryophyta</taxon>
        <taxon>Tracheophyta</taxon>
        <taxon>Spermatophyta</taxon>
        <taxon>Magnoliopsida</taxon>
        <taxon>Ranunculales</taxon>
        <taxon>Menispermaceae</taxon>
        <taxon>Menispermoideae</taxon>
        <taxon>Cissampelideae</taxon>
        <taxon>Stephania</taxon>
    </lineage>
</organism>
<name>A0AAP0KPK0_9MAGN</name>
<keyword evidence="2" id="KW-1185">Reference proteome</keyword>
<dbReference type="Proteomes" id="UP001417504">
    <property type="component" value="Unassembled WGS sequence"/>
</dbReference>
<dbReference type="AlphaFoldDB" id="A0AAP0KPK0"/>
<gene>
    <name evidence="1" type="ORF">Sjap_002639</name>
</gene>
<evidence type="ECO:0000313" key="2">
    <source>
        <dbReference type="Proteomes" id="UP001417504"/>
    </source>
</evidence>
<proteinExistence type="predicted"/>
<comment type="caution">
    <text evidence="1">The sequence shown here is derived from an EMBL/GenBank/DDBJ whole genome shotgun (WGS) entry which is preliminary data.</text>
</comment>
<sequence>MLLLLFQMNVTLNPSDERSDASIGTQDANLGTKRVRRQSFTSSFTERLEEKLPNIDDDRNPLEVSAYIDDIYQHYWVMEMHSSHDTSMHAATCAL</sequence>
<accession>A0AAP0KPK0</accession>
<protein>
    <submittedName>
        <fullName evidence="1">Uncharacterized protein</fullName>
    </submittedName>
</protein>
<dbReference type="EMBL" id="JBBNAE010000001">
    <property type="protein sequence ID" value="KAK9155159.1"/>
    <property type="molecule type" value="Genomic_DNA"/>
</dbReference>
<evidence type="ECO:0000313" key="1">
    <source>
        <dbReference type="EMBL" id="KAK9155159.1"/>
    </source>
</evidence>
<reference evidence="1 2" key="1">
    <citation type="submission" date="2024-01" db="EMBL/GenBank/DDBJ databases">
        <title>Genome assemblies of Stephania.</title>
        <authorList>
            <person name="Yang L."/>
        </authorList>
    </citation>
    <scope>NUCLEOTIDE SEQUENCE [LARGE SCALE GENOMIC DNA]</scope>
    <source>
        <strain evidence="1">QJT</strain>
        <tissue evidence="1">Leaf</tissue>
    </source>
</reference>